<feature type="transmembrane region" description="Helical" evidence="5">
    <location>
        <begin position="119"/>
        <end position="138"/>
    </location>
</feature>
<dbReference type="EMBL" id="CAFBNH010000004">
    <property type="protein sequence ID" value="CAB4943894.1"/>
    <property type="molecule type" value="Genomic_DNA"/>
</dbReference>
<dbReference type="EMBL" id="CAFBLD010000002">
    <property type="protein sequence ID" value="CAB4857622.1"/>
    <property type="molecule type" value="Genomic_DNA"/>
</dbReference>
<keyword evidence="5" id="KW-0472">Membrane</keyword>
<dbReference type="PANTHER" id="PTHR34820:SF4">
    <property type="entry name" value="INNER MEMBRANE PROTEIN YEBZ"/>
    <property type="match status" value="1"/>
</dbReference>
<keyword evidence="5" id="KW-0812">Transmembrane</keyword>
<evidence type="ECO:0000313" key="8">
    <source>
        <dbReference type="EMBL" id="CAB4694844.1"/>
    </source>
</evidence>
<dbReference type="EMBL" id="CAEZXO010000005">
    <property type="protein sequence ID" value="CAB4694844.1"/>
    <property type="molecule type" value="Genomic_DNA"/>
</dbReference>
<evidence type="ECO:0000256" key="5">
    <source>
        <dbReference type="SAM" id="Phobius"/>
    </source>
</evidence>
<evidence type="ECO:0000256" key="3">
    <source>
        <dbReference type="ARBA" id="ARBA00022729"/>
    </source>
</evidence>
<dbReference type="EMBL" id="CAEZZW010000001">
    <property type="protein sequence ID" value="CAB4773950.1"/>
    <property type="molecule type" value="Genomic_DNA"/>
</dbReference>
<dbReference type="EMBL" id="CAFBOC010000002">
    <property type="protein sequence ID" value="CAB4969174.1"/>
    <property type="molecule type" value="Genomic_DNA"/>
</dbReference>
<evidence type="ECO:0000313" key="15">
    <source>
        <dbReference type="EMBL" id="CAB5069641.1"/>
    </source>
</evidence>
<evidence type="ECO:0000313" key="7">
    <source>
        <dbReference type="EMBL" id="CAB4338819.1"/>
    </source>
</evidence>
<evidence type="ECO:0000313" key="14">
    <source>
        <dbReference type="EMBL" id="CAB4969174.1"/>
    </source>
</evidence>
<keyword evidence="2" id="KW-0479">Metal-binding</keyword>
<feature type="domain" description="CopC" evidence="6">
    <location>
        <begin position="3"/>
        <end position="84"/>
    </location>
</feature>
<evidence type="ECO:0000256" key="4">
    <source>
        <dbReference type="ARBA" id="ARBA00023008"/>
    </source>
</evidence>
<dbReference type="InterPro" id="IPR014755">
    <property type="entry name" value="Cu-Rt/internalin_Ig-like"/>
</dbReference>
<evidence type="ECO:0000313" key="9">
    <source>
        <dbReference type="EMBL" id="CAB4728848.1"/>
    </source>
</evidence>
<dbReference type="Gene3D" id="2.60.40.1220">
    <property type="match status" value="1"/>
</dbReference>
<dbReference type="PANTHER" id="PTHR34820">
    <property type="entry name" value="INNER MEMBRANE PROTEIN YEBZ"/>
    <property type="match status" value="1"/>
</dbReference>
<protein>
    <submittedName>
        <fullName evidence="13">Unannotated protein</fullName>
    </submittedName>
</protein>
<name>A0A6J7JNK8_9ZZZZ</name>
<evidence type="ECO:0000256" key="1">
    <source>
        <dbReference type="ARBA" id="ARBA00004196"/>
    </source>
</evidence>
<dbReference type="GO" id="GO:0005886">
    <property type="term" value="C:plasma membrane"/>
    <property type="evidence" value="ECO:0007669"/>
    <property type="project" value="TreeGrafter"/>
</dbReference>
<dbReference type="Pfam" id="PF04234">
    <property type="entry name" value="CopC"/>
    <property type="match status" value="1"/>
</dbReference>
<dbReference type="InterPro" id="IPR032694">
    <property type="entry name" value="CopC/D"/>
</dbReference>
<dbReference type="GO" id="GO:0042597">
    <property type="term" value="C:periplasmic space"/>
    <property type="evidence" value="ECO:0007669"/>
    <property type="project" value="InterPro"/>
</dbReference>
<dbReference type="GO" id="GO:0005507">
    <property type="term" value="F:copper ion binding"/>
    <property type="evidence" value="ECO:0007669"/>
    <property type="project" value="InterPro"/>
</dbReference>
<dbReference type="EMBL" id="CAFABH010000016">
    <property type="protein sequence ID" value="CAB4830330.1"/>
    <property type="molecule type" value="Genomic_DNA"/>
</dbReference>
<dbReference type="GO" id="GO:0046688">
    <property type="term" value="P:response to copper ion"/>
    <property type="evidence" value="ECO:0007669"/>
    <property type="project" value="InterPro"/>
</dbReference>
<comment type="subcellular location">
    <subcellularLocation>
        <location evidence="1">Cell envelope</location>
    </subcellularLocation>
</comment>
<dbReference type="EMBL" id="CAEZYM010000010">
    <property type="protein sequence ID" value="CAB4728848.1"/>
    <property type="molecule type" value="Genomic_DNA"/>
</dbReference>
<keyword evidence="5" id="KW-1133">Transmembrane helix</keyword>
<evidence type="ECO:0000313" key="12">
    <source>
        <dbReference type="EMBL" id="CAB4857622.1"/>
    </source>
</evidence>
<reference evidence="13" key="1">
    <citation type="submission" date="2020-05" db="EMBL/GenBank/DDBJ databases">
        <authorList>
            <person name="Chiriac C."/>
            <person name="Salcher M."/>
            <person name="Ghai R."/>
            <person name="Kavagutti S V."/>
        </authorList>
    </citation>
    <scope>NUCLEOTIDE SEQUENCE</scope>
</reference>
<dbReference type="EMBL" id="CAESAE010000004">
    <property type="protein sequence ID" value="CAB4338819.1"/>
    <property type="molecule type" value="Genomic_DNA"/>
</dbReference>
<keyword evidence="4" id="KW-0186">Copper</keyword>
<dbReference type="SUPFAM" id="SSF81296">
    <property type="entry name" value="E set domains"/>
    <property type="match status" value="1"/>
</dbReference>
<accession>A0A6J7JNK8</accession>
<evidence type="ECO:0000313" key="13">
    <source>
        <dbReference type="EMBL" id="CAB4943894.1"/>
    </source>
</evidence>
<proteinExistence type="predicted"/>
<evidence type="ECO:0000313" key="11">
    <source>
        <dbReference type="EMBL" id="CAB4830330.1"/>
    </source>
</evidence>
<evidence type="ECO:0000259" key="6">
    <source>
        <dbReference type="Pfam" id="PF04234"/>
    </source>
</evidence>
<sequence length="146" mass="15458">MISQLPTTASVEFDGALITLGGPKTNILKVEDPKGIQIDLGDSMVSGGKLMVSLKSVSTPGRYHVSYRIVSEDGHPVEGAYDFSLSPSAATPVASEVSSVNPSRDSNSVEHKSKELNSATLFSLSALIVASVIIWLAATRRRKNLS</sequence>
<gene>
    <name evidence="8" type="ORF">UFOPK2510_00931</name>
    <name evidence="9" type="ORF">UFOPK2718_01100</name>
    <name evidence="10" type="ORF">UFOPK2936_00380</name>
    <name evidence="11" type="ORF">UFOPK3174_01009</name>
    <name evidence="12" type="ORF">UFOPK3328_00280</name>
    <name evidence="13" type="ORF">UFOPK3779_00745</name>
    <name evidence="14" type="ORF">UFOPK3913_00203</name>
    <name evidence="7" type="ORF">UFOPK4107_00824</name>
    <name evidence="15" type="ORF">UFOPK4403_00049</name>
</gene>
<evidence type="ECO:0000256" key="2">
    <source>
        <dbReference type="ARBA" id="ARBA00022723"/>
    </source>
</evidence>
<dbReference type="InterPro" id="IPR014756">
    <property type="entry name" value="Ig_E-set"/>
</dbReference>
<dbReference type="AlphaFoldDB" id="A0A6J7JNK8"/>
<dbReference type="GO" id="GO:0006825">
    <property type="term" value="P:copper ion transport"/>
    <property type="evidence" value="ECO:0007669"/>
    <property type="project" value="InterPro"/>
</dbReference>
<dbReference type="InterPro" id="IPR007348">
    <property type="entry name" value="CopC_dom"/>
</dbReference>
<evidence type="ECO:0000313" key="10">
    <source>
        <dbReference type="EMBL" id="CAB4773950.1"/>
    </source>
</evidence>
<dbReference type="GO" id="GO:0030313">
    <property type="term" value="C:cell envelope"/>
    <property type="evidence" value="ECO:0007669"/>
    <property type="project" value="UniProtKB-SubCell"/>
</dbReference>
<keyword evidence="3" id="KW-0732">Signal</keyword>
<dbReference type="EMBL" id="CAFBQX010000001">
    <property type="protein sequence ID" value="CAB5069641.1"/>
    <property type="molecule type" value="Genomic_DNA"/>
</dbReference>
<organism evidence="13">
    <name type="scientific">freshwater metagenome</name>
    <dbReference type="NCBI Taxonomy" id="449393"/>
    <lineage>
        <taxon>unclassified sequences</taxon>
        <taxon>metagenomes</taxon>
        <taxon>ecological metagenomes</taxon>
    </lineage>
</organism>